<feature type="transmembrane region" description="Helical" evidence="7">
    <location>
        <begin position="34"/>
        <end position="67"/>
    </location>
</feature>
<dbReference type="GO" id="GO:0055085">
    <property type="term" value="P:transmembrane transport"/>
    <property type="evidence" value="ECO:0007669"/>
    <property type="project" value="InterPro"/>
</dbReference>
<evidence type="ECO:0000256" key="6">
    <source>
        <dbReference type="ARBA" id="ARBA00023136"/>
    </source>
</evidence>
<evidence type="ECO:0000256" key="5">
    <source>
        <dbReference type="ARBA" id="ARBA00022989"/>
    </source>
</evidence>
<keyword evidence="5 7" id="KW-1133">Transmembrane helix</keyword>
<keyword evidence="6 7" id="KW-0472">Membrane</keyword>
<evidence type="ECO:0000256" key="7">
    <source>
        <dbReference type="SAM" id="Phobius"/>
    </source>
</evidence>
<organism evidence="9">
    <name type="scientific">Mycobacterium leprae</name>
    <dbReference type="NCBI Taxonomy" id="1769"/>
    <lineage>
        <taxon>Bacteria</taxon>
        <taxon>Bacillati</taxon>
        <taxon>Actinomycetota</taxon>
        <taxon>Actinomycetes</taxon>
        <taxon>Mycobacteriales</taxon>
        <taxon>Mycobacteriaceae</taxon>
        <taxon>Mycobacterium</taxon>
    </lineage>
</organism>
<feature type="transmembrane region" description="Helical" evidence="7">
    <location>
        <begin position="87"/>
        <end position="106"/>
    </location>
</feature>
<dbReference type="PANTHER" id="PTHR43495:SF5">
    <property type="entry name" value="GAMMA-AMINOBUTYRIC ACID PERMEASE"/>
    <property type="match status" value="1"/>
</dbReference>
<dbReference type="Pfam" id="PF00324">
    <property type="entry name" value="AA_permease"/>
    <property type="match status" value="1"/>
</dbReference>
<keyword evidence="4" id="KW-0029">Amino-acid transport</keyword>
<evidence type="ECO:0000256" key="1">
    <source>
        <dbReference type="ARBA" id="ARBA00004141"/>
    </source>
</evidence>
<keyword evidence="2" id="KW-0813">Transport</keyword>
<dbReference type="PANTHER" id="PTHR43495">
    <property type="entry name" value="GABA PERMEASE"/>
    <property type="match status" value="1"/>
</dbReference>
<evidence type="ECO:0000256" key="4">
    <source>
        <dbReference type="ARBA" id="ARBA00022970"/>
    </source>
</evidence>
<evidence type="ECO:0000256" key="2">
    <source>
        <dbReference type="ARBA" id="ARBA00022448"/>
    </source>
</evidence>
<comment type="subcellular location">
    <subcellularLocation>
        <location evidence="1">Membrane</location>
        <topology evidence="1">Multi-pass membrane protein</topology>
    </subcellularLocation>
</comment>
<evidence type="ECO:0000256" key="3">
    <source>
        <dbReference type="ARBA" id="ARBA00022692"/>
    </source>
</evidence>
<reference evidence="9" key="2">
    <citation type="submission" date="1994-03" db="EMBL/GenBank/DDBJ databases">
        <authorList>
            <person name="Robison K."/>
        </authorList>
    </citation>
    <scope>NUCLEOTIDE SEQUENCE</scope>
</reference>
<reference evidence="9" key="1">
    <citation type="submission" date="1994-01" db="EMBL/GenBank/DDBJ databases">
        <authorList>
            <person name="Smith D.R."/>
        </authorList>
    </citation>
    <scope>NUCLEOTIDE SEQUENCE</scope>
</reference>
<accession>Q49815</accession>
<dbReference type="PIR" id="S72900">
    <property type="entry name" value="S72900"/>
</dbReference>
<evidence type="ECO:0000259" key="8">
    <source>
        <dbReference type="Pfam" id="PF00324"/>
    </source>
</evidence>
<proteinExistence type="predicted"/>
<feature type="domain" description="Amino acid permease/ SLC12A" evidence="8">
    <location>
        <begin position="30"/>
        <end position="98"/>
    </location>
</feature>
<evidence type="ECO:0000313" key="9">
    <source>
        <dbReference type="EMBL" id="AAA17236.1"/>
    </source>
</evidence>
<dbReference type="EMBL" id="U00018">
    <property type="protein sequence ID" value="AAA17236.1"/>
    <property type="molecule type" value="Genomic_DNA"/>
</dbReference>
<sequence length="139" mass="14852">MKWQAMGNSIRAAPRPVAALAQHDRHRRRIGSGLFGGSGVVIHAAGSAAFLTYAVCDVLSILVMRMLGEMVAANLCTGSFADSCGTSLWWLGWLLGWLAVPVLMGNCGRIRGCRWRVGHHLLAPYAVVAACTNPDGHDP</sequence>
<name>Q49815_MYCLR</name>
<protein>
    <submittedName>
        <fullName evidence="9">T2168b</fullName>
    </submittedName>
</protein>
<dbReference type="AlphaFoldDB" id="Q49815"/>
<keyword evidence="3 7" id="KW-0812">Transmembrane</keyword>
<dbReference type="GO" id="GO:0016020">
    <property type="term" value="C:membrane"/>
    <property type="evidence" value="ECO:0007669"/>
    <property type="project" value="UniProtKB-SubCell"/>
</dbReference>
<dbReference type="InterPro" id="IPR004841">
    <property type="entry name" value="AA-permease/SLC12A_dom"/>
</dbReference>
<dbReference type="GO" id="GO:0006865">
    <property type="term" value="P:amino acid transport"/>
    <property type="evidence" value="ECO:0007669"/>
    <property type="project" value="UniProtKB-KW"/>
</dbReference>